<dbReference type="InterPro" id="IPR000757">
    <property type="entry name" value="Beta-glucanase-like"/>
</dbReference>
<reference evidence="4" key="1">
    <citation type="submission" date="2021-02" db="EMBL/GenBank/DDBJ databases">
        <title>Psilocybe cubensis genome.</title>
        <authorList>
            <person name="Mckernan K.J."/>
            <person name="Crawford S."/>
            <person name="Trippe A."/>
            <person name="Kane L.T."/>
            <person name="Mclaughlin S."/>
        </authorList>
    </citation>
    <scope>NUCLEOTIDE SEQUENCE [LARGE SCALE GENOMIC DNA]</scope>
    <source>
        <strain evidence="4">MGC-MH-2018</strain>
    </source>
</reference>
<evidence type="ECO:0000256" key="1">
    <source>
        <dbReference type="SAM" id="MobiDB-lite"/>
    </source>
</evidence>
<dbReference type="InterPro" id="IPR013320">
    <property type="entry name" value="ConA-like_dom_sf"/>
</dbReference>
<accession>A0A8H7Y3L1</accession>
<dbReference type="PANTHER" id="PTHR10963">
    <property type="entry name" value="GLYCOSYL HYDROLASE-RELATED"/>
    <property type="match status" value="1"/>
</dbReference>
<dbReference type="PANTHER" id="PTHR10963:SF24">
    <property type="entry name" value="GLYCOSIDASE C21B10.07-RELATED"/>
    <property type="match status" value="1"/>
</dbReference>
<dbReference type="Gene3D" id="2.60.120.200">
    <property type="match status" value="1"/>
</dbReference>
<dbReference type="EMBL" id="JAFIQS010000002">
    <property type="protein sequence ID" value="KAG5173140.1"/>
    <property type="molecule type" value="Genomic_DNA"/>
</dbReference>
<dbReference type="GO" id="GO:0009251">
    <property type="term" value="P:glucan catabolic process"/>
    <property type="evidence" value="ECO:0007669"/>
    <property type="project" value="TreeGrafter"/>
</dbReference>
<feature type="domain" description="GH16" evidence="3">
    <location>
        <begin position="9"/>
        <end position="275"/>
    </location>
</feature>
<dbReference type="AlphaFoldDB" id="A0A8H7Y3L1"/>
<comment type="caution">
    <text evidence="4">The sequence shown here is derived from an EMBL/GenBank/DDBJ whole genome shotgun (WGS) entry which is preliminary data.</text>
</comment>
<evidence type="ECO:0000259" key="3">
    <source>
        <dbReference type="PROSITE" id="PS51762"/>
    </source>
</evidence>
<sequence>MLRTVALAILFETAFSQQLNLLRKYSGTTFFDQWNFKTGNDATDFFGEPGNNGNVNWLDQATAASRNLTSVNAAGNVIMKVDDFTSATPGGTYGRDSVQLVSKDQITAGSLVILDAVHMPFGCSVWPAFWMTGGANWPSSGEIDIVENVNLATRNQYSLHTLDGCAHPPTMSSSETGNLISPNCFVNATGQATNQGCLIADSNLSFGSGFANAGGGVFAMLWNDDGIKIWFFSRSGTIPADITTTNPNPAGWPNPVAFYPSSTCDTSKFFGPQSMILETNVCGNFAVDVFSTTCPGRGQCVDLITDPSNYHDAYWEIKSLTVFSNTTTSTPGSSSTGGSGTTNPTGSTGAGTTGGSGAGAPQPTGAALSHTLGPIGVAASVLAPLFAWILL</sequence>
<dbReference type="InterPro" id="IPR050546">
    <property type="entry name" value="Glycosyl_Hydrlase_16"/>
</dbReference>
<protein>
    <recommendedName>
        <fullName evidence="3">GH16 domain-containing protein</fullName>
    </recommendedName>
</protein>
<dbReference type="SUPFAM" id="SSF49899">
    <property type="entry name" value="Concanavalin A-like lectins/glucanases"/>
    <property type="match status" value="1"/>
</dbReference>
<dbReference type="Pfam" id="PF26113">
    <property type="entry name" value="GH16_XgeA"/>
    <property type="match status" value="1"/>
</dbReference>
<feature type="signal peptide" evidence="2">
    <location>
        <begin position="1"/>
        <end position="16"/>
    </location>
</feature>
<organism evidence="4">
    <name type="scientific">Psilocybe cubensis</name>
    <name type="common">Psychedelic mushroom</name>
    <name type="synonym">Stropharia cubensis</name>
    <dbReference type="NCBI Taxonomy" id="181762"/>
    <lineage>
        <taxon>Eukaryota</taxon>
        <taxon>Fungi</taxon>
        <taxon>Dikarya</taxon>
        <taxon>Basidiomycota</taxon>
        <taxon>Agaricomycotina</taxon>
        <taxon>Agaricomycetes</taxon>
        <taxon>Agaricomycetidae</taxon>
        <taxon>Agaricales</taxon>
        <taxon>Agaricineae</taxon>
        <taxon>Strophariaceae</taxon>
        <taxon>Psilocybe</taxon>
    </lineage>
</organism>
<proteinExistence type="predicted"/>
<name>A0A8H7Y3L1_PSICU</name>
<keyword evidence="2" id="KW-0732">Signal</keyword>
<feature type="region of interest" description="Disordered" evidence="1">
    <location>
        <begin position="326"/>
        <end position="365"/>
    </location>
</feature>
<dbReference type="CDD" id="cd02181">
    <property type="entry name" value="GH16_fungal_Lam16A_glucanase"/>
    <property type="match status" value="1"/>
</dbReference>
<feature type="chain" id="PRO_5034263522" description="GH16 domain-containing protein" evidence="2">
    <location>
        <begin position="17"/>
        <end position="391"/>
    </location>
</feature>
<feature type="compositionally biased region" description="Gly residues" evidence="1">
    <location>
        <begin position="348"/>
        <end position="358"/>
    </location>
</feature>
<dbReference type="PROSITE" id="PS51762">
    <property type="entry name" value="GH16_2"/>
    <property type="match status" value="1"/>
</dbReference>
<evidence type="ECO:0000313" key="4">
    <source>
        <dbReference type="EMBL" id="KAG5173140.1"/>
    </source>
</evidence>
<dbReference type="OrthoDB" id="192832at2759"/>
<dbReference type="GO" id="GO:0004553">
    <property type="term" value="F:hydrolase activity, hydrolyzing O-glycosyl compounds"/>
    <property type="evidence" value="ECO:0007669"/>
    <property type="project" value="InterPro"/>
</dbReference>
<evidence type="ECO:0000256" key="2">
    <source>
        <dbReference type="SAM" id="SignalP"/>
    </source>
</evidence>
<gene>
    <name evidence="4" type="ORF">JR316_002650</name>
</gene>